<dbReference type="Proteomes" id="UP001057452">
    <property type="component" value="Chromosome 10"/>
</dbReference>
<organism evidence="1 2">
    <name type="scientific">Chaenocephalus aceratus</name>
    <name type="common">Blackfin icefish</name>
    <name type="synonym">Chaenichthys aceratus</name>
    <dbReference type="NCBI Taxonomy" id="36190"/>
    <lineage>
        <taxon>Eukaryota</taxon>
        <taxon>Metazoa</taxon>
        <taxon>Chordata</taxon>
        <taxon>Craniata</taxon>
        <taxon>Vertebrata</taxon>
        <taxon>Euteleostomi</taxon>
        <taxon>Actinopterygii</taxon>
        <taxon>Neopterygii</taxon>
        <taxon>Teleostei</taxon>
        <taxon>Neoteleostei</taxon>
        <taxon>Acanthomorphata</taxon>
        <taxon>Eupercaria</taxon>
        <taxon>Perciformes</taxon>
        <taxon>Notothenioidei</taxon>
        <taxon>Channichthyidae</taxon>
        <taxon>Chaenocephalus</taxon>
    </lineage>
</organism>
<evidence type="ECO:0000313" key="1">
    <source>
        <dbReference type="EMBL" id="KAI4819271.1"/>
    </source>
</evidence>
<comment type="caution">
    <text evidence="1">The sequence shown here is derived from an EMBL/GenBank/DDBJ whole genome shotgun (WGS) entry which is preliminary data.</text>
</comment>
<reference evidence="1" key="1">
    <citation type="submission" date="2022-05" db="EMBL/GenBank/DDBJ databases">
        <title>Chromosome-level genome of Chaenocephalus aceratus.</title>
        <authorList>
            <person name="Park H."/>
        </authorList>
    </citation>
    <scope>NUCLEOTIDE SEQUENCE</scope>
    <source>
        <strain evidence="1">KU_202001</strain>
    </source>
</reference>
<accession>A0ACB9X0P6</accession>
<sequence>MKPHLVDASPWKVFAPVTNPHAARSSIALLTLASHGLPSPPVSYASSLEPHCVSGLPHHITAKRLKAESARPSQSQFSPQARSTSPHSTSCPSVRQLSLAVGAMESPPPFTPYSDGTAPMEKSG</sequence>
<keyword evidence="2" id="KW-1185">Reference proteome</keyword>
<evidence type="ECO:0000313" key="2">
    <source>
        <dbReference type="Proteomes" id="UP001057452"/>
    </source>
</evidence>
<dbReference type="EMBL" id="CM043794">
    <property type="protein sequence ID" value="KAI4819271.1"/>
    <property type="molecule type" value="Genomic_DNA"/>
</dbReference>
<protein>
    <submittedName>
        <fullName evidence="1">Uncharacterized protein</fullName>
    </submittedName>
</protein>
<name>A0ACB9X0P6_CHAAC</name>
<gene>
    <name evidence="1" type="ORF">KUCAC02_004524</name>
</gene>
<proteinExistence type="predicted"/>